<dbReference type="Proteomes" id="UP000183585">
    <property type="component" value="Unassembled WGS sequence"/>
</dbReference>
<dbReference type="PANTHER" id="PTHR48083">
    <property type="entry name" value="MEDIUM-CHAIN SPECIFIC ACYL-COA DEHYDROGENASE, MITOCHONDRIAL-RELATED"/>
    <property type="match status" value="1"/>
</dbReference>
<feature type="domain" description="Acyl-CoA oxidase/dehydrogenase middle" evidence="9">
    <location>
        <begin position="130"/>
        <end position="212"/>
    </location>
</feature>
<comment type="subunit">
    <text evidence="3">Homodimer.</text>
</comment>
<dbReference type="InterPro" id="IPR009075">
    <property type="entry name" value="AcylCo_DH/oxidase_C"/>
</dbReference>
<keyword evidence="13" id="KW-1185">Reference proteome</keyword>
<evidence type="ECO:0000256" key="4">
    <source>
        <dbReference type="ARBA" id="ARBA00022630"/>
    </source>
</evidence>
<evidence type="ECO:0000259" key="8">
    <source>
        <dbReference type="Pfam" id="PF00441"/>
    </source>
</evidence>
<dbReference type="EMBL" id="FMCT01000002">
    <property type="protein sequence ID" value="SCE83668.1"/>
    <property type="molecule type" value="Genomic_DNA"/>
</dbReference>
<dbReference type="GO" id="GO:0005737">
    <property type="term" value="C:cytoplasm"/>
    <property type="evidence" value="ECO:0007669"/>
    <property type="project" value="TreeGrafter"/>
</dbReference>
<evidence type="ECO:0000256" key="2">
    <source>
        <dbReference type="ARBA" id="ARBA00009347"/>
    </source>
</evidence>
<feature type="domain" description="Acyl-CoA dehydrogenase/oxidase N-terminal" evidence="10">
    <location>
        <begin position="10"/>
        <end position="125"/>
    </location>
</feature>
<evidence type="ECO:0000313" key="12">
    <source>
        <dbReference type="EMBL" id="SCE83668.1"/>
    </source>
</evidence>
<evidence type="ECO:0000256" key="6">
    <source>
        <dbReference type="ARBA" id="ARBA00023002"/>
    </source>
</evidence>
<dbReference type="InterPro" id="IPR009100">
    <property type="entry name" value="AcylCoA_DH/oxidase_NM_dom_sf"/>
</dbReference>
<evidence type="ECO:0000256" key="3">
    <source>
        <dbReference type="ARBA" id="ARBA00011738"/>
    </source>
</evidence>
<dbReference type="EMBL" id="CP058322">
    <property type="protein sequence ID" value="QLD25593.1"/>
    <property type="molecule type" value="Genomic_DNA"/>
</dbReference>
<dbReference type="Pfam" id="PF02770">
    <property type="entry name" value="Acyl-CoA_dh_M"/>
    <property type="match status" value="1"/>
</dbReference>
<evidence type="ECO:0000256" key="7">
    <source>
        <dbReference type="RuleBase" id="RU362125"/>
    </source>
</evidence>
<reference evidence="12" key="2">
    <citation type="submission" date="2016-06" db="EMBL/GenBank/DDBJ databases">
        <authorList>
            <person name="Kjaerup R.B."/>
            <person name="Dalgaard T.S."/>
            <person name="Juul-Madsen H.R."/>
        </authorList>
    </citation>
    <scope>NUCLEOTIDE SEQUENCE [LARGE SCALE GENOMIC DNA]</scope>
    <source>
        <strain evidence="12">DSM 43168</strain>
    </source>
</reference>
<dbReference type="Pfam" id="PF00441">
    <property type="entry name" value="Acyl-CoA_dh_1"/>
    <property type="match status" value="1"/>
</dbReference>
<dbReference type="PANTHER" id="PTHR48083:SF13">
    <property type="entry name" value="ACYL-COA DEHYDROGENASE FAMILY MEMBER 11"/>
    <property type="match status" value="1"/>
</dbReference>
<sequence>MAVDLTPDDAARSVAERTRAFVRGTVLAVEREHRGSAHALPEQVRLDLQAAARQAGVFCPHLPPRWGGLGIDRRGQALVFEEAGYSLFGPLALNIAAPDEGNMHLLAAVADPDQQERYLRPLAAGLIRSCFAMTEPAPGAGSDPSALATTARPVSGGWVLNGRKWFTTGADGAAFAIVMARTSGQPGDRGGATMFLVDTDAPGLELVRTIETLDEAMVGGHGEFLLQDCFVPADRVLGAVDQGFDNAQVRLAPARLTHCMRWLGLARHAQDVALDRAAGRRAFGSALADLGMIQQMLADSEIEIEASRALILRAAWELDSGGRAAQSTSVAKAFVAEAVWRIVDRSLQICGSLGVSGDLMLGRYLREVRPFRIYDGPSETHRWAISRRAVKRRAQERDAAVRGALPA</sequence>
<reference evidence="11 14" key="3">
    <citation type="submission" date="2020-07" db="EMBL/GenBank/DDBJ databases">
        <title>A bifunctional nitrone conjugated secondary metabolite targeting the ribosome.</title>
        <authorList>
            <person name="Limbrick E.M."/>
            <person name="Graf M."/>
            <person name="Derewacz D.K."/>
            <person name="Nguyen F."/>
            <person name="Spraggins J.M."/>
            <person name="Wieland M."/>
            <person name="Ynigez-Gutierrez A.E."/>
            <person name="Reisman B.J."/>
            <person name="Zinshteyn B."/>
            <person name="McCulloch K."/>
            <person name="Iverson T.M."/>
            <person name="Green R."/>
            <person name="Wilson D.N."/>
            <person name="Bachmann B.O."/>
        </authorList>
    </citation>
    <scope>NUCLEOTIDE SEQUENCE [LARGE SCALE GENOMIC DNA]</scope>
    <source>
        <strain evidence="14">aurantiaca</strain>
        <strain evidence="11">Aurantiaca</strain>
    </source>
</reference>
<dbReference type="Gene3D" id="1.20.140.10">
    <property type="entry name" value="Butyryl-CoA Dehydrogenase, subunit A, domain 3"/>
    <property type="match status" value="1"/>
</dbReference>
<dbReference type="SUPFAM" id="SSF47203">
    <property type="entry name" value="Acyl-CoA dehydrogenase C-terminal domain-like"/>
    <property type="match status" value="1"/>
</dbReference>
<dbReference type="InterPro" id="IPR050741">
    <property type="entry name" value="Acyl-CoA_dehydrogenase"/>
</dbReference>
<evidence type="ECO:0000259" key="10">
    <source>
        <dbReference type="Pfam" id="PF02771"/>
    </source>
</evidence>
<feature type="domain" description="Acyl-CoA dehydrogenase/oxidase C-terminal" evidence="8">
    <location>
        <begin position="241"/>
        <end position="389"/>
    </location>
</feature>
<dbReference type="InterPro" id="IPR006091">
    <property type="entry name" value="Acyl-CoA_Oxase/DH_mid-dom"/>
</dbReference>
<comment type="similarity">
    <text evidence="2 7">Belongs to the acyl-CoA dehydrogenase family.</text>
</comment>
<dbReference type="InterPro" id="IPR036250">
    <property type="entry name" value="AcylCo_DH-like_C"/>
</dbReference>
<protein>
    <submittedName>
        <fullName evidence="11 12">Acyl-CoA dehydrogenase</fullName>
    </submittedName>
</protein>
<evidence type="ECO:0000256" key="1">
    <source>
        <dbReference type="ARBA" id="ARBA00001974"/>
    </source>
</evidence>
<dbReference type="InterPro" id="IPR046373">
    <property type="entry name" value="Acyl-CoA_Oxase/DH_mid-dom_sf"/>
</dbReference>
<dbReference type="PROSITE" id="PS00073">
    <property type="entry name" value="ACYL_COA_DH_2"/>
    <property type="match status" value="1"/>
</dbReference>
<keyword evidence="6 7" id="KW-0560">Oxidoreductase</keyword>
<gene>
    <name evidence="12" type="ORF">GA0070563_102303</name>
    <name evidence="11" type="ORF">HXZ27_16395</name>
</gene>
<dbReference type="InterPro" id="IPR037069">
    <property type="entry name" value="AcylCoA_DH/ox_N_sf"/>
</dbReference>
<evidence type="ECO:0000313" key="14">
    <source>
        <dbReference type="Proteomes" id="UP000509335"/>
    </source>
</evidence>
<reference evidence="13" key="1">
    <citation type="submission" date="2016-06" db="EMBL/GenBank/DDBJ databases">
        <authorList>
            <person name="Varghese N."/>
            <person name="Submissions Spin"/>
        </authorList>
    </citation>
    <scope>NUCLEOTIDE SEQUENCE [LARGE SCALE GENOMIC DNA]</scope>
    <source>
        <strain evidence="13">DSM 43168</strain>
    </source>
</reference>
<comment type="cofactor">
    <cofactor evidence="1 7">
        <name>FAD</name>
        <dbReference type="ChEBI" id="CHEBI:57692"/>
    </cofactor>
</comment>
<dbReference type="GO" id="GO:0050660">
    <property type="term" value="F:flavin adenine dinucleotide binding"/>
    <property type="evidence" value="ECO:0007669"/>
    <property type="project" value="InterPro"/>
</dbReference>
<dbReference type="AlphaFoldDB" id="A0A1C4VI85"/>
<dbReference type="CDD" id="cd00567">
    <property type="entry name" value="ACAD"/>
    <property type="match status" value="1"/>
</dbReference>
<dbReference type="GO" id="GO:0033539">
    <property type="term" value="P:fatty acid beta-oxidation using acyl-CoA dehydrogenase"/>
    <property type="evidence" value="ECO:0007669"/>
    <property type="project" value="TreeGrafter"/>
</dbReference>
<dbReference type="KEGG" id="mcab:HXZ27_16395"/>
<evidence type="ECO:0000256" key="5">
    <source>
        <dbReference type="ARBA" id="ARBA00022827"/>
    </source>
</evidence>
<dbReference type="GO" id="GO:0003995">
    <property type="term" value="F:acyl-CoA dehydrogenase activity"/>
    <property type="evidence" value="ECO:0007669"/>
    <property type="project" value="InterPro"/>
</dbReference>
<evidence type="ECO:0000259" key="9">
    <source>
        <dbReference type="Pfam" id="PF02770"/>
    </source>
</evidence>
<organism evidence="12 13">
    <name type="scientific">Micromonospora carbonacea</name>
    <dbReference type="NCBI Taxonomy" id="47853"/>
    <lineage>
        <taxon>Bacteria</taxon>
        <taxon>Bacillati</taxon>
        <taxon>Actinomycetota</taxon>
        <taxon>Actinomycetes</taxon>
        <taxon>Micromonosporales</taxon>
        <taxon>Micromonosporaceae</taxon>
        <taxon>Micromonospora</taxon>
    </lineage>
</organism>
<accession>A0A1C4VI85</accession>
<keyword evidence="4 7" id="KW-0285">Flavoprotein</keyword>
<dbReference type="STRING" id="47853.TK50_27655"/>
<evidence type="ECO:0000313" key="11">
    <source>
        <dbReference type="EMBL" id="QLD25593.1"/>
    </source>
</evidence>
<dbReference type="Gene3D" id="1.10.540.10">
    <property type="entry name" value="Acyl-CoA dehydrogenase/oxidase, N-terminal domain"/>
    <property type="match status" value="1"/>
</dbReference>
<dbReference type="SUPFAM" id="SSF56645">
    <property type="entry name" value="Acyl-CoA dehydrogenase NM domain-like"/>
    <property type="match status" value="1"/>
</dbReference>
<dbReference type="InterPro" id="IPR013786">
    <property type="entry name" value="AcylCoA_DH/ox_N"/>
</dbReference>
<name>A0A1C4VI85_9ACTN</name>
<dbReference type="InterPro" id="IPR006089">
    <property type="entry name" value="Acyl-CoA_DH_CS"/>
</dbReference>
<evidence type="ECO:0000313" key="13">
    <source>
        <dbReference type="Proteomes" id="UP000183585"/>
    </source>
</evidence>
<dbReference type="Pfam" id="PF02771">
    <property type="entry name" value="Acyl-CoA_dh_N"/>
    <property type="match status" value="1"/>
</dbReference>
<dbReference type="Proteomes" id="UP000509335">
    <property type="component" value="Chromosome"/>
</dbReference>
<proteinExistence type="inferred from homology"/>
<keyword evidence="5 7" id="KW-0274">FAD</keyword>
<dbReference type="Gene3D" id="2.40.110.10">
    <property type="entry name" value="Butyryl-CoA Dehydrogenase, subunit A, domain 2"/>
    <property type="match status" value="1"/>
</dbReference>